<accession>A0A9N9UNX9</accession>
<dbReference type="EMBL" id="CABFNO020001508">
    <property type="protein sequence ID" value="CAG9993004.1"/>
    <property type="molecule type" value="Genomic_DNA"/>
</dbReference>
<dbReference type="AlphaFoldDB" id="A0A9N9UNX9"/>
<dbReference type="SUPFAM" id="SSF57701">
    <property type="entry name" value="Zn2/Cys6 DNA-binding domain"/>
    <property type="match status" value="1"/>
</dbReference>
<dbReference type="InterPro" id="IPR052400">
    <property type="entry name" value="Zn2-C6_fungal_TF"/>
</dbReference>
<feature type="domain" description="Zn(2)-C6 fungal-type" evidence="2">
    <location>
        <begin position="50"/>
        <end position="80"/>
    </location>
</feature>
<dbReference type="Pfam" id="PF00172">
    <property type="entry name" value="Zn_clus"/>
    <property type="match status" value="1"/>
</dbReference>
<evidence type="ECO:0000259" key="2">
    <source>
        <dbReference type="PROSITE" id="PS50048"/>
    </source>
</evidence>
<dbReference type="GO" id="GO:0008270">
    <property type="term" value="F:zinc ion binding"/>
    <property type="evidence" value="ECO:0007669"/>
    <property type="project" value="InterPro"/>
</dbReference>
<evidence type="ECO:0000256" key="1">
    <source>
        <dbReference type="ARBA" id="ARBA00023242"/>
    </source>
</evidence>
<dbReference type="OrthoDB" id="416217at2759"/>
<keyword evidence="4" id="KW-1185">Reference proteome</keyword>
<dbReference type="PANTHER" id="PTHR47657:SF13">
    <property type="entry name" value="ZN(2)-C6 FUNGAL-TYPE DOMAIN-CONTAINING PROTEIN-RELATED"/>
    <property type="match status" value="1"/>
</dbReference>
<dbReference type="PROSITE" id="PS50048">
    <property type="entry name" value="ZN2_CY6_FUNGAL_2"/>
    <property type="match status" value="1"/>
</dbReference>
<dbReference type="PANTHER" id="PTHR47657">
    <property type="entry name" value="STEROL REGULATORY ELEMENT-BINDING PROTEIN ECM22"/>
    <property type="match status" value="1"/>
</dbReference>
<evidence type="ECO:0000313" key="4">
    <source>
        <dbReference type="Proteomes" id="UP000754883"/>
    </source>
</evidence>
<dbReference type="InterPro" id="IPR001138">
    <property type="entry name" value="Zn2Cys6_DnaBD"/>
</dbReference>
<dbReference type="InterPro" id="IPR036864">
    <property type="entry name" value="Zn2-C6_fun-type_DNA-bd_sf"/>
</dbReference>
<dbReference type="CDD" id="cd00067">
    <property type="entry name" value="GAL4"/>
    <property type="match status" value="1"/>
</dbReference>
<comment type="caution">
    <text evidence="3">The sequence shown here is derived from an EMBL/GenBank/DDBJ whole genome shotgun (WGS) entry which is preliminary data.</text>
</comment>
<dbReference type="PROSITE" id="PS00463">
    <property type="entry name" value="ZN2_CY6_FUNGAL_1"/>
    <property type="match status" value="1"/>
</dbReference>
<organism evidence="3 4">
    <name type="scientific">Clonostachys byssicola</name>
    <dbReference type="NCBI Taxonomy" id="160290"/>
    <lineage>
        <taxon>Eukaryota</taxon>
        <taxon>Fungi</taxon>
        <taxon>Dikarya</taxon>
        <taxon>Ascomycota</taxon>
        <taxon>Pezizomycotina</taxon>
        <taxon>Sordariomycetes</taxon>
        <taxon>Hypocreomycetidae</taxon>
        <taxon>Hypocreales</taxon>
        <taxon>Bionectriaceae</taxon>
        <taxon>Clonostachys</taxon>
    </lineage>
</organism>
<protein>
    <recommendedName>
        <fullName evidence="2">Zn(2)-C6 fungal-type domain-containing protein</fullName>
    </recommendedName>
</protein>
<dbReference type="Gene3D" id="4.10.240.10">
    <property type="entry name" value="Zn(2)-C6 fungal-type DNA-binding domain"/>
    <property type="match status" value="1"/>
</dbReference>
<sequence length="446" mass="50140">MSRCPAFASFQLSKVTHTIDKILSAIMSNRHQAIIPKTPMRRSHRKARTGCLVCKRRRIKCNEGKPGCQNCLHFGVDCSYSQLSPTIPDQGWKFLINGGPGPHQGRGRPRSSNWPTSTLTLSKSPLCASDSRAFPPYSPETIRCYSLLLDCLTWSGEAAVVSSREDVAAKFSGPLLRVLHPVVLDFCRCSIASHLARLRPQQKSHFQGMARRLSSSGIRGLVAMLPSVDVDNCHAVFAAAVLVSITTLAYGPQPGEYLLFCNSGFPLWLGLFQGIKSVLGGVGASQVFSGPLSGFLCRPERVDKPYASRRHLRYVDWAGQFNNLRTYVETSDSLYRTENLEALESLQMCYEAIWGRPDGTCNSHTKNQMVFIWIYYLRDDFVRRLQEKMPIPLLIFAYFTIPMKTLENFWFISGWPDHILSGIQAAIDEAHYPWLQWPLQVLEDMG</sequence>
<dbReference type="GO" id="GO:0000981">
    <property type="term" value="F:DNA-binding transcription factor activity, RNA polymerase II-specific"/>
    <property type="evidence" value="ECO:0007669"/>
    <property type="project" value="InterPro"/>
</dbReference>
<proteinExistence type="predicted"/>
<reference evidence="4" key="1">
    <citation type="submission" date="2019-06" db="EMBL/GenBank/DDBJ databases">
        <authorList>
            <person name="Broberg M."/>
        </authorList>
    </citation>
    <scope>NUCLEOTIDE SEQUENCE [LARGE SCALE GENOMIC DNA]</scope>
</reference>
<gene>
    <name evidence="3" type="ORF">CBYS24578_00016864</name>
</gene>
<reference evidence="3 4" key="2">
    <citation type="submission" date="2021-10" db="EMBL/GenBank/DDBJ databases">
        <authorList>
            <person name="Piombo E."/>
        </authorList>
    </citation>
    <scope>NUCLEOTIDE SEQUENCE [LARGE SCALE GENOMIC DNA]</scope>
</reference>
<dbReference type="Proteomes" id="UP000754883">
    <property type="component" value="Unassembled WGS sequence"/>
</dbReference>
<name>A0A9N9UNX9_9HYPO</name>
<keyword evidence="1" id="KW-0539">Nucleus</keyword>
<evidence type="ECO:0000313" key="3">
    <source>
        <dbReference type="EMBL" id="CAG9993004.1"/>
    </source>
</evidence>
<dbReference type="SMART" id="SM00066">
    <property type="entry name" value="GAL4"/>
    <property type="match status" value="1"/>
</dbReference>